<evidence type="ECO:0000313" key="5">
    <source>
        <dbReference type="EnsemblMetazoa" id="Aqu2.1.38167_001"/>
    </source>
</evidence>
<dbReference type="Gene3D" id="3.30.479.30">
    <property type="entry name" value="Band 7 domain"/>
    <property type="match status" value="1"/>
</dbReference>
<dbReference type="PANTHER" id="PTHR23222">
    <property type="entry name" value="PROHIBITIN"/>
    <property type="match status" value="1"/>
</dbReference>
<dbReference type="InterPro" id="IPR036013">
    <property type="entry name" value="Band_7/SPFH_dom_sf"/>
</dbReference>
<comment type="subcellular location">
    <subcellularLocation>
        <location evidence="2">Mitochondrion inner membrane</location>
    </subcellularLocation>
</comment>
<proteinExistence type="inferred from homology"/>
<dbReference type="InterPro" id="IPR000163">
    <property type="entry name" value="Prohibitin"/>
</dbReference>
<name>A0A1X7VF79_AMPQE</name>
<evidence type="ECO:0000256" key="3">
    <source>
        <dbReference type="SAM" id="SignalP"/>
    </source>
</evidence>
<evidence type="ECO:0000256" key="2">
    <source>
        <dbReference type="RuleBase" id="RU366048"/>
    </source>
</evidence>
<dbReference type="OMA" id="YEFRLVT"/>
<evidence type="ECO:0000313" key="6">
    <source>
        <dbReference type="Proteomes" id="UP000007879"/>
    </source>
</evidence>
<dbReference type="AlphaFoldDB" id="A0A1X7VF79"/>
<organism evidence="5">
    <name type="scientific">Amphimedon queenslandica</name>
    <name type="common">Sponge</name>
    <dbReference type="NCBI Taxonomy" id="400682"/>
    <lineage>
        <taxon>Eukaryota</taxon>
        <taxon>Metazoa</taxon>
        <taxon>Porifera</taxon>
        <taxon>Demospongiae</taxon>
        <taxon>Heteroscleromorpha</taxon>
        <taxon>Haplosclerida</taxon>
        <taxon>Niphatidae</taxon>
        <taxon>Amphimedon</taxon>
    </lineage>
</organism>
<dbReference type="Proteomes" id="UP000007879">
    <property type="component" value="Unassembled WGS sequence"/>
</dbReference>
<dbReference type="Pfam" id="PF01145">
    <property type="entry name" value="Band_7"/>
    <property type="match status" value="1"/>
</dbReference>
<dbReference type="FunFam" id="3.30.479.30:FF:000001">
    <property type="entry name" value="Prohibitin 2"/>
    <property type="match status" value="1"/>
</dbReference>
<dbReference type="OrthoDB" id="275637at2759"/>
<reference evidence="5" key="2">
    <citation type="submission" date="2017-05" db="UniProtKB">
        <authorList>
            <consortium name="EnsemblMetazoa"/>
        </authorList>
    </citation>
    <scope>IDENTIFICATION</scope>
</reference>
<gene>
    <name evidence="5" type="primary">100634975</name>
</gene>
<dbReference type="SUPFAM" id="SSF117892">
    <property type="entry name" value="Band 7/SPFH domain"/>
    <property type="match status" value="1"/>
</dbReference>
<dbReference type="GO" id="GO:0005743">
    <property type="term" value="C:mitochondrial inner membrane"/>
    <property type="evidence" value="ECO:0007669"/>
    <property type="project" value="UniProtKB-SubCell"/>
</dbReference>
<dbReference type="InParanoid" id="A0A1X7VF79"/>
<keyword evidence="2" id="KW-0999">Mitochondrion inner membrane</keyword>
<keyword evidence="3" id="KW-0732">Signal</keyword>
<dbReference type="eggNOG" id="KOG3083">
    <property type="taxonomic scope" value="Eukaryota"/>
</dbReference>
<dbReference type="STRING" id="400682.A0A1X7VF79"/>
<dbReference type="InterPro" id="IPR001107">
    <property type="entry name" value="Band_7"/>
</dbReference>
<keyword evidence="6" id="KW-1185">Reference proteome</keyword>
<dbReference type="PANTHER" id="PTHR23222:SF0">
    <property type="entry name" value="PROHIBITIN 1"/>
    <property type="match status" value="1"/>
</dbReference>
<dbReference type="EnsemblMetazoa" id="Aqu2.1.38167_001">
    <property type="protein sequence ID" value="Aqu2.1.38167_001"/>
    <property type="gene ID" value="Aqu2.1.38167"/>
</dbReference>
<sequence length="271" mass="29772">MAGALNRLAAFGVGLAATGAIVNSTLYNVDGGERVVIFDRFRGVLDSVSGEGTHFLVPWVQKPIFFSIRSKPRNVPVVTGSKDLQNVDITLRLLFRPKEEKLPWIFSNVGVDFEERVLPSITTEVLKAVVAQFDASELITQREVVSQKVSEMLAERAAYFGIILDDMSITHLSFGLEFTQAVEMKQVAQQEAERARFLVEKAEQYKQAAIITAEGDAKAAEMLAKSFSEAGDGLIELRRLEAAEEIANTLSRSPNVAYLPGGGQNLLLQIR</sequence>
<feature type="signal peptide" evidence="3">
    <location>
        <begin position="1"/>
        <end position="16"/>
    </location>
</feature>
<dbReference type="PRINTS" id="PR00679">
    <property type="entry name" value="PROHIBITIN"/>
</dbReference>
<feature type="domain" description="Band 7" evidence="4">
    <location>
        <begin position="25"/>
        <end position="186"/>
    </location>
</feature>
<dbReference type="FunCoup" id="A0A1X7VF79">
    <property type="interactions" value="872"/>
</dbReference>
<keyword evidence="2" id="KW-0472">Membrane</keyword>
<dbReference type="KEGG" id="aqu:100634975"/>
<comment type="similarity">
    <text evidence="1 2">Belongs to the prohibitin family.</text>
</comment>
<protein>
    <recommendedName>
        <fullName evidence="2">Prohibitin</fullName>
    </recommendedName>
</protein>
<dbReference type="SMART" id="SM00244">
    <property type="entry name" value="PHB"/>
    <property type="match status" value="1"/>
</dbReference>
<keyword evidence="2" id="KW-0496">Mitochondrion</keyword>
<feature type="chain" id="PRO_5010865382" description="Prohibitin" evidence="3">
    <location>
        <begin position="17"/>
        <end position="271"/>
    </location>
</feature>
<reference evidence="6" key="1">
    <citation type="journal article" date="2010" name="Nature">
        <title>The Amphimedon queenslandica genome and the evolution of animal complexity.</title>
        <authorList>
            <person name="Srivastava M."/>
            <person name="Simakov O."/>
            <person name="Chapman J."/>
            <person name="Fahey B."/>
            <person name="Gauthier M.E."/>
            <person name="Mitros T."/>
            <person name="Richards G.S."/>
            <person name="Conaco C."/>
            <person name="Dacre M."/>
            <person name="Hellsten U."/>
            <person name="Larroux C."/>
            <person name="Putnam N.H."/>
            <person name="Stanke M."/>
            <person name="Adamska M."/>
            <person name="Darling A."/>
            <person name="Degnan S.M."/>
            <person name="Oakley T.H."/>
            <person name="Plachetzki D.C."/>
            <person name="Zhai Y."/>
            <person name="Adamski M."/>
            <person name="Calcino A."/>
            <person name="Cummins S.F."/>
            <person name="Goodstein D.M."/>
            <person name="Harris C."/>
            <person name="Jackson D.J."/>
            <person name="Leys S.P."/>
            <person name="Shu S."/>
            <person name="Woodcroft B.J."/>
            <person name="Vervoort M."/>
            <person name="Kosik K.S."/>
            <person name="Manning G."/>
            <person name="Degnan B.M."/>
            <person name="Rokhsar D.S."/>
        </authorList>
    </citation>
    <scope>NUCLEOTIDE SEQUENCE [LARGE SCALE GENOMIC DNA]</scope>
</reference>
<evidence type="ECO:0000259" key="4">
    <source>
        <dbReference type="SMART" id="SM00244"/>
    </source>
</evidence>
<dbReference type="GO" id="GO:0007005">
    <property type="term" value="P:mitochondrion organization"/>
    <property type="evidence" value="ECO:0007669"/>
    <property type="project" value="TreeGrafter"/>
</dbReference>
<evidence type="ECO:0000256" key="1">
    <source>
        <dbReference type="ARBA" id="ARBA00009658"/>
    </source>
</evidence>
<dbReference type="EnsemblMetazoa" id="XM_003384632.3">
    <property type="protein sequence ID" value="XP_003384680.1"/>
    <property type="gene ID" value="LOC100634975"/>
</dbReference>
<accession>A0A1X7VF79</accession>
<dbReference type="CDD" id="cd03401">
    <property type="entry name" value="SPFH_prohibitin"/>
    <property type="match status" value="1"/>
</dbReference>